<proteinExistence type="predicted"/>
<dbReference type="InterPro" id="IPR039556">
    <property type="entry name" value="ICL/PEPM"/>
</dbReference>
<dbReference type="Pfam" id="PF13714">
    <property type="entry name" value="PEP_mutase"/>
    <property type="match status" value="1"/>
</dbReference>
<dbReference type="GO" id="GO:0016829">
    <property type="term" value="F:lyase activity"/>
    <property type="evidence" value="ECO:0007669"/>
    <property type="project" value="UniProtKB-KW"/>
</dbReference>
<keyword evidence="1" id="KW-0456">Lyase</keyword>
<name>A0ABT6ZRZ5_9ACTN</name>
<gene>
    <name evidence="1" type="ORF">NMN56_007705</name>
</gene>
<evidence type="ECO:0000313" key="2">
    <source>
        <dbReference type="Proteomes" id="UP001214441"/>
    </source>
</evidence>
<dbReference type="RefSeq" id="WP_274044444.1">
    <property type="nucleotide sequence ID" value="NZ_JANCPR020000006.1"/>
</dbReference>
<comment type="caution">
    <text evidence="1">The sequence shown here is derived from an EMBL/GenBank/DDBJ whole genome shotgun (WGS) entry which is preliminary data.</text>
</comment>
<dbReference type="Gene3D" id="3.20.20.60">
    <property type="entry name" value="Phosphoenolpyruvate-binding domains"/>
    <property type="match status" value="1"/>
</dbReference>
<accession>A0ABT6ZRZ5</accession>
<sequence length="268" mass="27422">MNPLATPFAALHRAQNAPLVLPNAWDHGSATALYARGFAAIGTSSLGVAAAAGLPDGAAETRELTVGLAWALGRGGKAPFLLSVDAEGGFSDDPSEVAALATELAAAGAVGINLEDGRTDGTLTSADAHAAKIAAVKEACPDLFVNARTDTHWLGTEVNRTVQRLLTYEQAGADGAFAPALTDTTGVRALTETLTVPLNLLYSPALPDLRALAALGVRRLSLGSLPYRQALTAAADTAAAVRDGHDVPVPSFTYAQVQGFIRTGSVRA</sequence>
<dbReference type="SUPFAM" id="SSF51621">
    <property type="entry name" value="Phosphoenolpyruvate/pyruvate domain"/>
    <property type="match status" value="1"/>
</dbReference>
<dbReference type="EMBL" id="JANCPR020000006">
    <property type="protein sequence ID" value="MDJ1131842.1"/>
    <property type="molecule type" value="Genomic_DNA"/>
</dbReference>
<reference evidence="1 2" key="1">
    <citation type="submission" date="2023-05" db="EMBL/GenBank/DDBJ databases">
        <title>Streptantibioticus silvisoli sp. nov., acidotolerant actinomycetes 1 from pine litter.</title>
        <authorList>
            <person name="Swiecimska M."/>
            <person name="Golinska P."/>
            <person name="Sangal V."/>
            <person name="Wachnowicz B."/>
            <person name="Goodfellow M."/>
        </authorList>
    </citation>
    <scope>NUCLEOTIDE SEQUENCE [LARGE SCALE GENOMIC DNA]</scope>
    <source>
        <strain evidence="1 2">DSM 42109</strain>
    </source>
</reference>
<dbReference type="Proteomes" id="UP001214441">
    <property type="component" value="Unassembled WGS sequence"/>
</dbReference>
<dbReference type="InterPro" id="IPR015813">
    <property type="entry name" value="Pyrv/PenolPyrv_kinase-like_dom"/>
</dbReference>
<dbReference type="PANTHER" id="PTHR42905:SF16">
    <property type="entry name" value="CARBOXYPHOSPHONOENOLPYRUVATE PHOSPHONOMUTASE-LIKE PROTEIN (AFU_ORTHOLOGUE AFUA_5G07230)"/>
    <property type="match status" value="1"/>
</dbReference>
<evidence type="ECO:0000313" key="1">
    <source>
        <dbReference type="EMBL" id="MDJ1131842.1"/>
    </source>
</evidence>
<dbReference type="PANTHER" id="PTHR42905">
    <property type="entry name" value="PHOSPHOENOLPYRUVATE CARBOXYLASE"/>
    <property type="match status" value="1"/>
</dbReference>
<dbReference type="CDD" id="cd00377">
    <property type="entry name" value="ICL_PEPM"/>
    <property type="match status" value="1"/>
</dbReference>
<protein>
    <submittedName>
        <fullName evidence="1">Isocitrate lyase/phosphoenolpyruvate mutase family protein</fullName>
    </submittedName>
</protein>
<organism evidence="1 2">
    <name type="scientific">Streptomyces iconiensis</name>
    <dbReference type="NCBI Taxonomy" id="1384038"/>
    <lineage>
        <taxon>Bacteria</taxon>
        <taxon>Bacillati</taxon>
        <taxon>Actinomycetota</taxon>
        <taxon>Actinomycetes</taxon>
        <taxon>Kitasatosporales</taxon>
        <taxon>Streptomycetaceae</taxon>
        <taxon>Streptomyces</taxon>
    </lineage>
</organism>
<keyword evidence="2" id="KW-1185">Reference proteome</keyword>
<dbReference type="InterPro" id="IPR040442">
    <property type="entry name" value="Pyrv_kinase-like_dom_sf"/>
</dbReference>